<dbReference type="Proteomes" id="UP000315995">
    <property type="component" value="Chromosome"/>
</dbReference>
<feature type="transmembrane region" description="Helical" evidence="1">
    <location>
        <begin position="155"/>
        <end position="175"/>
    </location>
</feature>
<feature type="transmembrane region" description="Helical" evidence="1">
    <location>
        <begin position="282"/>
        <end position="300"/>
    </location>
</feature>
<feature type="transmembrane region" description="Helical" evidence="1">
    <location>
        <begin position="123"/>
        <end position="143"/>
    </location>
</feature>
<evidence type="ECO:0000313" key="2">
    <source>
        <dbReference type="EMBL" id="QDG51607.1"/>
    </source>
</evidence>
<gene>
    <name evidence="2" type="ORF">FIV42_12870</name>
</gene>
<feature type="transmembrane region" description="Helical" evidence="1">
    <location>
        <begin position="235"/>
        <end position="255"/>
    </location>
</feature>
<feature type="transmembrane region" description="Helical" evidence="1">
    <location>
        <begin position="12"/>
        <end position="36"/>
    </location>
</feature>
<accession>A0A5B8Y6H2</accession>
<keyword evidence="1" id="KW-1133">Transmembrane helix</keyword>
<feature type="transmembrane region" description="Helical" evidence="1">
    <location>
        <begin position="195"/>
        <end position="214"/>
    </location>
</feature>
<protein>
    <submittedName>
        <fullName evidence="2">Uncharacterized protein</fullName>
    </submittedName>
</protein>
<proteinExistence type="predicted"/>
<feature type="transmembrane region" description="Helical" evidence="1">
    <location>
        <begin position="312"/>
        <end position="336"/>
    </location>
</feature>
<dbReference type="RefSeq" id="WP_141198087.1">
    <property type="nucleotide sequence ID" value="NZ_CP041186.1"/>
</dbReference>
<keyword evidence="1" id="KW-0812">Transmembrane</keyword>
<feature type="transmembrane region" description="Helical" evidence="1">
    <location>
        <begin position="429"/>
        <end position="455"/>
    </location>
</feature>
<evidence type="ECO:0000313" key="3">
    <source>
        <dbReference type="Proteomes" id="UP000315995"/>
    </source>
</evidence>
<name>A0A4Y6PUB2_PERCE</name>
<reference evidence="2 3" key="1">
    <citation type="submission" date="2019-06" db="EMBL/GenBank/DDBJ databases">
        <title>Persicimonas caeni gen. nov., sp. nov., a predatory bacterium isolated from solar saltern.</title>
        <authorList>
            <person name="Wang S."/>
        </authorList>
    </citation>
    <scope>NUCLEOTIDE SEQUENCE [LARGE SCALE GENOMIC DNA]</scope>
    <source>
        <strain evidence="2 3">YN101</strain>
    </source>
</reference>
<keyword evidence="1" id="KW-0472">Membrane</keyword>
<evidence type="ECO:0000256" key="1">
    <source>
        <dbReference type="SAM" id="Phobius"/>
    </source>
</evidence>
<feature type="transmembrane region" description="Helical" evidence="1">
    <location>
        <begin position="399"/>
        <end position="417"/>
    </location>
</feature>
<accession>A0A4Y6PUB2</accession>
<feature type="transmembrane region" description="Helical" evidence="1">
    <location>
        <begin position="91"/>
        <end position="111"/>
    </location>
</feature>
<sequence length="471" mass="50114">MRNIEESQGDLLKVGMWLLAALTLLSALVSFGYNILLSKLDGHWGEFGLLQWTYNSTWRLSRWTHFAVLSVGGGLACWLRAPQFRLARRLLFGAVGAGLLSLALGPTLTLIDRSTLGHQAIFYTWQFSWLAYSGLIVAGVAAIGSNLEDRPSTPIWALAAIALAFFALPSLASLFGDSARSATQAQGSWLELLDAHVVAIGELVTGVMMTVVALRANAARAEGDGATPHHTLRSAIFLLVTGLIARVATGIWTIVEAYTKEASFGGPSQRLLLEEISTRGPASVLAALLPLVGVWLLWRGTRHTEAEASSRLGWAFGLWLLALGVELASIGYATWATTTLDYFNTSDALLTVILTSAGASLLGVFAMMALFWGVAALAARFDGEHWQNLAARAGGLPKLLGVSMVVGIAASSMLRALTTGFGTPSLGLLALVGIFVLGFALYVAWQVFATLFGIASQLLAPATRLTRDVSI</sequence>
<organism evidence="2 3">
    <name type="scientific">Persicimonas caeni</name>
    <dbReference type="NCBI Taxonomy" id="2292766"/>
    <lineage>
        <taxon>Bacteria</taxon>
        <taxon>Deltaproteobacteria</taxon>
        <taxon>Bradymonadales</taxon>
        <taxon>Bradymonadaceae</taxon>
        <taxon>Persicimonas</taxon>
    </lineage>
</organism>
<dbReference type="AlphaFoldDB" id="A0A4Y6PUB2"/>
<keyword evidence="3" id="KW-1185">Reference proteome</keyword>
<feature type="transmembrane region" description="Helical" evidence="1">
    <location>
        <begin position="348"/>
        <end position="378"/>
    </location>
</feature>
<dbReference type="EMBL" id="CP041186">
    <property type="protein sequence ID" value="QDG51607.1"/>
    <property type="molecule type" value="Genomic_DNA"/>
</dbReference>